<sequence length="346" mass="37631">MTTAAVHPTDLEPSLIAPRTYTTRRLRVRLDAAAVVSLMVFLLYALPATLIVPGLTFAGRPALIVGLVLFAWWVLARLSPWLLMVGPQPLRWACLFYLLAFMLSYLAGVLRGLPTLEANAQNFQLLITAEFLGVVLMAADGIPNWQRLRGVLRVFVWSGGFMALVGIIQSVLAFDIAQYLTIPGLELKSDLADFQLRGDSGLFRVAGTATHYIEFSTVMAMAVPFGLHFARFAEHRATRYAFGCATLLMAGALPMAISRTGVVALAAALVVMFIAAWDWRMRYNMLFVGGAVISALVILRPGLLGTLKAMFLWAGEDPSIEGGRRTTTTSRPGSPSARGWGAARAR</sequence>
<dbReference type="InterPro" id="IPR051533">
    <property type="entry name" value="WaaL-like"/>
</dbReference>
<keyword evidence="2" id="KW-1133">Transmembrane helix</keyword>
<dbReference type="PANTHER" id="PTHR37422:SF23">
    <property type="entry name" value="TEICHURONIC ACID BIOSYNTHESIS PROTEIN TUAE"/>
    <property type="match status" value="1"/>
</dbReference>
<feature type="transmembrane region" description="Helical" evidence="2">
    <location>
        <begin position="286"/>
        <end position="303"/>
    </location>
</feature>
<feature type="transmembrane region" description="Helical" evidence="2">
    <location>
        <begin position="237"/>
        <end position="256"/>
    </location>
</feature>
<evidence type="ECO:0000313" key="3">
    <source>
        <dbReference type="EMBL" id="GFJ89308.1"/>
    </source>
</evidence>
<feature type="transmembrane region" description="Helical" evidence="2">
    <location>
        <begin position="202"/>
        <end position="225"/>
    </location>
</feature>
<evidence type="ECO:0000313" key="4">
    <source>
        <dbReference type="Proteomes" id="UP000482960"/>
    </source>
</evidence>
<feature type="transmembrane region" description="Helical" evidence="2">
    <location>
        <begin position="154"/>
        <end position="182"/>
    </location>
</feature>
<proteinExistence type="predicted"/>
<organism evidence="3 4">
    <name type="scientific">Phytohabitans rumicis</name>
    <dbReference type="NCBI Taxonomy" id="1076125"/>
    <lineage>
        <taxon>Bacteria</taxon>
        <taxon>Bacillati</taxon>
        <taxon>Actinomycetota</taxon>
        <taxon>Actinomycetes</taxon>
        <taxon>Micromonosporales</taxon>
        <taxon>Micromonosporaceae</taxon>
    </lineage>
</organism>
<keyword evidence="4" id="KW-1185">Reference proteome</keyword>
<feature type="transmembrane region" description="Helical" evidence="2">
    <location>
        <begin position="262"/>
        <end position="279"/>
    </location>
</feature>
<evidence type="ECO:0000256" key="2">
    <source>
        <dbReference type="SAM" id="Phobius"/>
    </source>
</evidence>
<feature type="transmembrane region" description="Helical" evidence="2">
    <location>
        <begin position="32"/>
        <end position="52"/>
    </location>
</feature>
<gene>
    <name evidence="3" type="ORF">Prum_029500</name>
</gene>
<dbReference type="AlphaFoldDB" id="A0A6V8L2Y3"/>
<reference evidence="3 4" key="1">
    <citation type="submission" date="2020-03" db="EMBL/GenBank/DDBJ databases">
        <title>Whole genome shotgun sequence of Phytohabitans rumicis NBRC 108638.</title>
        <authorList>
            <person name="Komaki H."/>
            <person name="Tamura T."/>
        </authorList>
    </citation>
    <scope>NUCLEOTIDE SEQUENCE [LARGE SCALE GENOMIC DNA]</scope>
    <source>
        <strain evidence="3 4">NBRC 108638</strain>
    </source>
</reference>
<keyword evidence="2" id="KW-0472">Membrane</keyword>
<feature type="region of interest" description="Disordered" evidence="1">
    <location>
        <begin position="321"/>
        <end position="346"/>
    </location>
</feature>
<name>A0A6V8L2Y3_9ACTN</name>
<feature type="compositionally biased region" description="Low complexity" evidence="1">
    <location>
        <begin position="325"/>
        <end position="336"/>
    </location>
</feature>
<feature type="transmembrane region" description="Helical" evidence="2">
    <location>
        <begin position="122"/>
        <end position="142"/>
    </location>
</feature>
<dbReference type="PANTHER" id="PTHR37422">
    <property type="entry name" value="TEICHURONIC ACID BIOSYNTHESIS PROTEIN TUAE"/>
    <property type="match status" value="1"/>
</dbReference>
<evidence type="ECO:0000256" key="1">
    <source>
        <dbReference type="SAM" id="MobiDB-lite"/>
    </source>
</evidence>
<accession>A0A6V8L2Y3</accession>
<dbReference type="EMBL" id="BLPG01000001">
    <property type="protein sequence ID" value="GFJ89308.1"/>
    <property type="molecule type" value="Genomic_DNA"/>
</dbReference>
<dbReference type="Proteomes" id="UP000482960">
    <property type="component" value="Unassembled WGS sequence"/>
</dbReference>
<comment type="caution">
    <text evidence="3">The sequence shown here is derived from an EMBL/GenBank/DDBJ whole genome shotgun (WGS) entry which is preliminary data.</text>
</comment>
<evidence type="ECO:0008006" key="5">
    <source>
        <dbReference type="Google" id="ProtNLM"/>
    </source>
</evidence>
<reference evidence="3 4" key="2">
    <citation type="submission" date="2020-03" db="EMBL/GenBank/DDBJ databases">
        <authorList>
            <person name="Ichikawa N."/>
            <person name="Kimura A."/>
            <person name="Kitahashi Y."/>
            <person name="Uohara A."/>
        </authorList>
    </citation>
    <scope>NUCLEOTIDE SEQUENCE [LARGE SCALE GENOMIC DNA]</scope>
    <source>
        <strain evidence="3 4">NBRC 108638</strain>
    </source>
</reference>
<protein>
    <recommendedName>
        <fullName evidence="5">O-antigen polymerase</fullName>
    </recommendedName>
</protein>
<feature type="transmembrane region" description="Helical" evidence="2">
    <location>
        <begin position="58"/>
        <end position="78"/>
    </location>
</feature>
<dbReference type="RefSeq" id="WP_173076952.1">
    <property type="nucleotide sequence ID" value="NZ_BLPG01000001.1"/>
</dbReference>
<feature type="transmembrane region" description="Helical" evidence="2">
    <location>
        <begin position="90"/>
        <end position="110"/>
    </location>
</feature>
<keyword evidence="2" id="KW-0812">Transmembrane</keyword>